<dbReference type="GeneTree" id="ENSGT00940000156683"/>
<dbReference type="PROSITE" id="PS50268">
    <property type="entry name" value="CADHERIN_2"/>
    <property type="match status" value="1"/>
</dbReference>
<dbReference type="PRINTS" id="PR00205">
    <property type="entry name" value="CADHERIN"/>
</dbReference>
<keyword evidence="6" id="KW-1133">Transmembrane helix</keyword>
<evidence type="ECO:0000256" key="1">
    <source>
        <dbReference type="ARBA" id="ARBA00004167"/>
    </source>
</evidence>
<dbReference type="GO" id="GO:0005886">
    <property type="term" value="C:plasma membrane"/>
    <property type="evidence" value="ECO:0007669"/>
    <property type="project" value="InterPro"/>
</dbReference>
<dbReference type="Proteomes" id="UP000694404">
    <property type="component" value="Unplaced"/>
</dbReference>
<dbReference type="GO" id="GO:0007156">
    <property type="term" value="P:homophilic cell adhesion via plasma membrane adhesion molecules"/>
    <property type="evidence" value="ECO:0007669"/>
    <property type="project" value="InterPro"/>
</dbReference>
<keyword evidence="2" id="KW-0812">Transmembrane</keyword>
<evidence type="ECO:0000256" key="9">
    <source>
        <dbReference type="PROSITE-ProRule" id="PRU00043"/>
    </source>
</evidence>
<keyword evidence="10" id="KW-0732">Signal</keyword>
<evidence type="ECO:0000313" key="13">
    <source>
        <dbReference type="Proteomes" id="UP000694404"/>
    </source>
</evidence>
<dbReference type="PROSITE" id="PS00232">
    <property type="entry name" value="CADHERIN_1"/>
    <property type="match status" value="1"/>
</dbReference>
<evidence type="ECO:0000256" key="7">
    <source>
        <dbReference type="ARBA" id="ARBA00023136"/>
    </source>
</evidence>
<evidence type="ECO:0000256" key="10">
    <source>
        <dbReference type="SAM" id="SignalP"/>
    </source>
</evidence>
<evidence type="ECO:0000256" key="6">
    <source>
        <dbReference type="ARBA" id="ARBA00022989"/>
    </source>
</evidence>
<dbReference type="AlphaFoldDB" id="A0A8C0JDJ5"/>
<comment type="subcellular location">
    <subcellularLocation>
        <location evidence="1">Membrane</location>
        <topology evidence="1">Single-pass membrane protein</topology>
    </subcellularLocation>
</comment>
<evidence type="ECO:0000313" key="12">
    <source>
        <dbReference type="Ensembl" id="ENSCABP00000029951.1"/>
    </source>
</evidence>
<evidence type="ECO:0000259" key="11">
    <source>
        <dbReference type="PROSITE" id="PS50268"/>
    </source>
</evidence>
<organism evidence="12 13">
    <name type="scientific">Chelonoidis abingdonii</name>
    <name type="common">Abingdon island giant tortoise</name>
    <name type="synonym">Testudo abingdonii</name>
    <dbReference type="NCBI Taxonomy" id="106734"/>
    <lineage>
        <taxon>Eukaryota</taxon>
        <taxon>Metazoa</taxon>
        <taxon>Chordata</taxon>
        <taxon>Craniata</taxon>
        <taxon>Vertebrata</taxon>
        <taxon>Euteleostomi</taxon>
        <taxon>Archelosauria</taxon>
        <taxon>Testudinata</taxon>
        <taxon>Testudines</taxon>
        <taxon>Cryptodira</taxon>
        <taxon>Durocryptodira</taxon>
        <taxon>Testudinoidea</taxon>
        <taxon>Testudinidae</taxon>
        <taxon>Chelonoidis</taxon>
    </lineage>
</organism>
<dbReference type="InterPro" id="IPR020894">
    <property type="entry name" value="Cadherin_CS"/>
</dbReference>
<keyword evidence="3" id="KW-0677">Repeat</keyword>
<dbReference type="PANTHER" id="PTHR24028">
    <property type="entry name" value="CADHERIN-87A"/>
    <property type="match status" value="1"/>
</dbReference>
<keyword evidence="8" id="KW-0325">Glycoprotein</keyword>
<dbReference type="InterPro" id="IPR002126">
    <property type="entry name" value="Cadherin-like_dom"/>
</dbReference>
<dbReference type="PANTHER" id="PTHR24028:SF73">
    <property type="entry name" value="PROTOCADHERIN GAMMA-B3-RELATED"/>
    <property type="match status" value="1"/>
</dbReference>
<dbReference type="InterPro" id="IPR013164">
    <property type="entry name" value="Cadherin_N"/>
</dbReference>
<evidence type="ECO:0000256" key="5">
    <source>
        <dbReference type="ARBA" id="ARBA00022889"/>
    </source>
</evidence>
<dbReference type="Gene3D" id="2.60.40.60">
    <property type="entry name" value="Cadherins"/>
    <property type="match status" value="1"/>
</dbReference>
<evidence type="ECO:0000256" key="8">
    <source>
        <dbReference type="ARBA" id="ARBA00023180"/>
    </source>
</evidence>
<dbReference type="SUPFAM" id="SSF49313">
    <property type="entry name" value="Cadherin-like"/>
    <property type="match status" value="1"/>
</dbReference>
<proteinExistence type="predicted"/>
<name>A0A8C0JDJ5_CHEAB</name>
<evidence type="ECO:0000256" key="4">
    <source>
        <dbReference type="ARBA" id="ARBA00022837"/>
    </source>
</evidence>
<dbReference type="InterPro" id="IPR050174">
    <property type="entry name" value="Protocadherin/Cadherin-CA"/>
</dbReference>
<keyword evidence="13" id="KW-1185">Reference proteome</keyword>
<dbReference type="InterPro" id="IPR015919">
    <property type="entry name" value="Cadherin-like_sf"/>
</dbReference>
<keyword evidence="7" id="KW-0472">Membrane</keyword>
<feature type="signal peptide" evidence="10">
    <location>
        <begin position="1"/>
        <end position="35"/>
    </location>
</feature>
<feature type="chain" id="PRO_5034820431" description="Cadherin domain-containing protein" evidence="10">
    <location>
        <begin position="36"/>
        <end position="169"/>
    </location>
</feature>
<accession>A0A8C0JDJ5</accession>
<evidence type="ECO:0000256" key="3">
    <source>
        <dbReference type="ARBA" id="ARBA00022737"/>
    </source>
</evidence>
<keyword evidence="5" id="KW-0130">Cell adhesion</keyword>
<keyword evidence="4 9" id="KW-0106">Calcium</keyword>
<reference evidence="12" key="2">
    <citation type="submission" date="2025-09" db="UniProtKB">
        <authorList>
            <consortium name="Ensembl"/>
        </authorList>
    </citation>
    <scope>IDENTIFICATION</scope>
</reference>
<dbReference type="FunFam" id="2.60.40.60:FF:000006">
    <property type="entry name" value="Protocadherin alpha 2"/>
    <property type="match status" value="1"/>
</dbReference>
<dbReference type="Ensembl" id="ENSCABT00000032825.1">
    <property type="protein sequence ID" value="ENSCABP00000029951.1"/>
    <property type="gene ID" value="ENSCABG00000021971.1"/>
</dbReference>
<dbReference type="Pfam" id="PF08266">
    <property type="entry name" value="Cadherin_2"/>
    <property type="match status" value="1"/>
</dbReference>
<dbReference type="GO" id="GO:0005509">
    <property type="term" value="F:calcium ion binding"/>
    <property type="evidence" value="ECO:0007669"/>
    <property type="project" value="UniProtKB-UniRule"/>
</dbReference>
<protein>
    <recommendedName>
        <fullName evidence="11">Cadherin domain-containing protein</fullName>
    </recommendedName>
</protein>
<feature type="domain" description="Cadherin" evidence="11">
    <location>
        <begin position="34"/>
        <end position="140"/>
    </location>
</feature>
<dbReference type="OMA" id="DRIPCSC"/>
<dbReference type="CDD" id="cd11304">
    <property type="entry name" value="Cadherin_repeat"/>
    <property type="match status" value="1"/>
</dbReference>
<reference evidence="12" key="1">
    <citation type="submission" date="2025-08" db="UniProtKB">
        <authorList>
            <consortium name="Ensembl"/>
        </authorList>
    </citation>
    <scope>IDENTIFICATION</scope>
</reference>
<evidence type="ECO:0000256" key="2">
    <source>
        <dbReference type="ARBA" id="ARBA00022692"/>
    </source>
</evidence>
<sequence length="169" mass="19131">MIPNHCRHRQDCKRRVLQQVLFFPFLLSLFGRAVSEQISYSIPEEMAKGSLVGNLVKDLGLNVGELPQRKLRVVSGFEKQYFAANSENGNLIVHERIDREGICGEASLCVLSFQSVVQNPFNVFHVNVEVQDINDNAPRFNTEYIDLEIIESTLPGLESTLLPILNKVF</sequence>